<evidence type="ECO:0000313" key="4">
    <source>
        <dbReference type="EMBL" id="EDL80077.1"/>
    </source>
</evidence>
<dbReference type="InterPro" id="IPR004038">
    <property type="entry name" value="Ribosomal_eL8/eL30/eS12/Gad45"/>
</dbReference>
<dbReference type="EMBL" id="CH473949">
    <property type="protein sequence ID" value="EDL80077.1"/>
    <property type="molecule type" value="Genomic_DNA"/>
</dbReference>
<dbReference type="PANTHER" id="PTHR13284:SF10">
    <property type="entry name" value="SELENOCYSTEINE INSERTION SEQUENCE-BINDING PROTEIN 2-LIKE"/>
    <property type="match status" value="1"/>
</dbReference>
<gene>
    <name evidence="4" type="primary">RGD1559930_predicted</name>
    <name evidence="4" type="ORF">rCG_26201</name>
</gene>
<evidence type="ECO:0000256" key="1">
    <source>
        <dbReference type="SAM" id="Coils"/>
    </source>
</evidence>
<dbReference type="InterPro" id="IPR040051">
    <property type="entry name" value="SECISBP2"/>
</dbReference>
<dbReference type="AlphaFoldDB" id="A6HPX6"/>
<organism evidence="4 5">
    <name type="scientific">Rattus norvegicus</name>
    <name type="common">Rat</name>
    <dbReference type="NCBI Taxonomy" id="10116"/>
    <lineage>
        <taxon>Eukaryota</taxon>
        <taxon>Metazoa</taxon>
        <taxon>Chordata</taxon>
        <taxon>Craniata</taxon>
        <taxon>Vertebrata</taxon>
        <taxon>Euteleostomi</taxon>
        <taxon>Mammalia</taxon>
        <taxon>Eutheria</taxon>
        <taxon>Euarchontoglires</taxon>
        <taxon>Glires</taxon>
        <taxon>Rodentia</taxon>
        <taxon>Myomorpha</taxon>
        <taxon>Muroidea</taxon>
        <taxon>Muridae</taxon>
        <taxon>Murinae</taxon>
        <taxon>Rattus</taxon>
    </lineage>
</organism>
<reference evidence="5" key="1">
    <citation type="submission" date="2005-09" db="EMBL/GenBank/DDBJ databases">
        <authorList>
            <person name="Mural R.J."/>
            <person name="Li P.W."/>
            <person name="Adams M.D."/>
            <person name="Amanatides P.G."/>
            <person name="Baden-Tillson H."/>
            <person name="Barnstead M."/>
            <person name="Chin S.H."/>
            <person name="Dew I."/>
            <person name="Evans C.A."/>
            <person name="Ferriera S."/>
            <person name="Flanigan M."/>
            <person name="Fosler C."/>
            <person name="Glodek A."/>
            <person name="Gu Z."/>
            <person name="Holt R.A."/>
            <person name="Jennings D."/>
            <person name="Kraft C.L."/>
            <person name="Lu F."/>
            <person name="Nguyen T."/>
            <person name="Nusskern D.R."/>
            <person name="Pfannkoch C.M."/>
            <person name="Sitter C."/>
            <person name="Sutton G.G."/>
            <person name="Venter J.C."/>
            <person name="Wang Z."/>
            <person name="Woodage T."/>
            <person name="Zheng X.H."/>
            <person name="Zhong F."/>
        </authorList>
    </citation>
    <scope>NUCLEOTIDE SEQUENCE [LARGE SCALE GENOMIC DNA]</scope>
    <source>
        <strain>BN</strain>
        <strain evidence="5">Sprague-Dawley</strain>
    </source>
</reference>
<protein>
    <submittedName>
        <fullName evidence="4">Similar to mKIAA0256 protein (Predicted), isoform CRA_a</fullName>
    </submittedName>
</protein>
<feature type="compositionally biased region" description="Polar residues" evidence="2">
    <location>
        <begin position="543"/>
        <end position="576"/>
    </location>
</feature>
<dbReference type="SUPFAM" id="SSF55315">
    <property type="entry name" value="L30e-like"/>
    <property type="match status" value="1"/>
</dbReference>
<dbReference type="FunFam" id="3.30.1330.30:FF:000004">
    <property type="entry name" value="selenocysteine insertion sequence-binding protein 2"/>
    <property type="match status" value="1"/>
</dbReference>
<feature type="domain" description="Ribosomal protein eL8/eL30/eS12/Gadd45" evidence="3">
    <location>
        <begin position="618"/>
        <end position="715"/>
    </location>
</feature>
<proteinExistence type="predicted"/>
<dbReference type="Gene3D" id="3.30.1330.30">
    <property type="match status" value="1"/>
</dbReference>
<keyword evidence="1" id="KW-0175">Coiled coil</keyword>
<dbReference type="GO" id="GO:0001514">
    <property type="term" value="P:selenocysteine incorporation"/>
    <property type="evidence" value="ECO:0007669"/>
    <property type="project" value="UniProtKB-ARBA"/>
</dbReference>
<feature type="region of interest" description="Disordered" evidence="2">
    <location>
        <begin position="149"/>
        <end position="207"/>
    </location>
</feature>
<sequence length="838" mass="93069">MDRAPAEQNVKLSAEVEPFIPQKKNLDAFVLPMALPTDNGSVSGVEPTPIPSYLITCYPFVQENQSNRQFPLYNNDIRWQQPSPSPTGPYLAYPILSAQPPVSTEYTYYQLMPAPCAQVMGFYHPFPTPYSSTFQAANTVNAITTECTERPNQLGQPFPLSSHRSRNGNRGPVVPKPQLLQQHIKNKRPQVKNVATQKETSAAGPDSRSKIVLLVDASQQTGGVNWPKVTCQATQKRPWMEKNQAFSRGGRQTEQRNNSQVGFRCRGHSTSSERRQNLQKRQDNKHLNSTQSHRSDPNSESLYFEDEDGFQELSESGNSKDETIQQKLSSKVLDDLPENSPINIVQTPIPITTSVPKRAKSQKKKALAAALATAQEYSEISMEQKKLQEALSKAAGKKNKTPVQLDLGDMLAALEKQQQAMKARQITNTRPLAHPVVTTGTFHTKDSNRKTLTRSQPCLTSFNSLDITSSKAKKGKEKEIAKLKRPTALKKVILKEREEKKGRLTVEHSVLGAEELTETNLDLANDLPQETISQEDTGLSMPSDASLSPASQNSPYCMTPVSQGSPASSGIGSPMASSTITKIHSKRFREYCNQVLSKEIDECVTLLLQELVSFQERIYQKDPVRAKARRRLVMGLREVTKHMKLNKIKCVIISPNCEKIQSKGGLDEALYNVIAMAREQEIPFVFALGRKALGRCVNKLVPVSVVGIFNYFGAESLFNRLVELTEEARKAYKDMVAATEQEQAEEALRSVKAVPHHMGHSRNPSAASAISFCSVISEPISEVNEKEYGAGSSKGCSPPMLLWGRTLSPRGRREKLEEVFTEMIGTYCGRSKFYNAGI</sequence>
<accession>A6HPX6</accession>
<evidence type="ECO:0000313" key="5">
    <source>
        <dbReference type="Proteomes" id="UP000234681"/>
    </source>
</evidence>
<feature type="region of interest" description="Disordered" evidence="2">
    <location>
        <begin position="534"/>
        <end position="576"/>
    </location>
</feature>
<dbReference type="Proteomes" id="UP000234681">
    <property type="component" value="Chromosome 3"/>
</dbReference>
<dbReference type="GO" id="GO:0035368">
    <property type="term" value="F:selenocysteine insertion sequence binding"/>
    <property type="evidence" value="ECO:0007669"/>
    <property type="project" value="InterPro"/>
</dbReference>
<feature type="compositionally biased region" description="Basic and acidic residues" evidence="2">
    <location>
        <begin position="271"/>
        <end position="286"/>
    </location>
</feature>
<dbReference type="PANTHER" id="PTHR13284">
    <property type="entry name" value="GH01354P"/>
    <property type="match status" value="1"/>
</dbReference>
<evidence type="ECO:0000256" key="2">
    <source>
        <dbReference type="SAM" id="MobiDB-lite"/>
    </source>
</evidence>
<name>A6HPX6_RAT</name>
<dbReference type="InterPro" id="IPR029064">
    <property type="entry name" value="Ribosomal_eL30-like_sf"/>
</dbReference>
<dbReference type="Pfam" id="PF01248">
    <property type="entry name" value="Ribosomal_L7Ae"/>
    <property type="match status" value="1"/>
</dbReference>
<feature type="compositionally biased region" description="Polar residues" evidence="2">
    <location>
        <begin position="244"/>
        <end position="261"/>
    </location>
</feature>
<evidence type="ECO:0000259" key="3">
    <source>
        <dbReference type="Pfam" id="PF01248"/>
    </source>
</evidence>
<feature type="region of interest" description="Disordered" evidence="2">
    <location>
        <begin position="223"/>
        <end position="302"/>
    </location>
</feature>
<feature type="coiled-coil region" evidence="1">
    <location>
        <begin position="714"/>
        <end position="742"/>
    </location>
</feature>